<reference evidence="1" key="1">
    <citation type="journal article" date="2014" name="Int. J. Syst. Evol. Microbiol.">
        <title>Complete genome sequence of Corynebacterium casei LMG S-19264T (=DSM 44701T), isolated from a smear-ripened cheese.</title>
        <authorList>
            <consortium name="US DOE Joint Genome Institute (JGI-PGF)"/>
            <person name="Walter F."/>
            <person name="Albersmeier A."/>
            <person name="Kalinowski J."/>
            <person name="Ruckert C."/>
        </authorList>
    </citation>
    <scope>NUCLEOTIDE SEQUENCE</scope>
    <source>
        <strain evidence="1">CGMCC 4.7403</strain>
    </source>
</reference>
<comment type="caution">
    <text evidence="1">The sequence shown here is derived from an EMBL/GenBank/DDBJ whole genome shotgun (WGS) entry which is preliminary data.</text>
</comment>
<dbReference type="Proteomes" id="UP000603227">
    <property type="component" value="Unassembled WGS sequence"/>
</dbReference>
<reference evidence="1" key="2">
    <citation type="submission" date="2020-09" db="EMBL/GenBank/DDBJ databases">
        <authorList>
            <person name="Sun Q."/>
            <person name="Zhou Y."/>
        </authorList>
    </citation>
    <scope>NUCLEOTIDE SEQUENCE</scope>
    <source>
        <strain evidence="1">CGMCC 4.7403</strain>
    </source>
</reference>
<protein>
    <submittedName>
        <fullName evidence="1">Uncharacterized protein</fullName>
    </submittedName>
</protein>
<organism evidence="1 2">
    <name type="scientific">Streptomyces capitiformicae</name>
    <dbReference type="NCBI Taxonomy" id="2014920"/>
    <lineage>
        <taxon>Bacteria</taxon>
        <taxon>Bacillati</taxon>
        <taxon>Actinomycetota</taxon>
        <taxon>Actinomycetes</taxon>
        <taxon>Kitasatosporales</taxon>
        <taxon>Streptomycetaceae</taxon>
        <taxon>Streptomyces</taxon>
    </lineage>
</organism>
<evidence type="ECO:0000313" key="2">
    <source>
        <dbReference type="Proteomes" id="UP000603227"/>
    </source>
</evidence>
<keyword evidence="2" id="KW-1185">Reference proteome</keyword>
<evidence type="ECO:0000313" key="1">
    <source>
        <dbReference type="EMBL" id="GHE73385.1"/>
    </source>
</evidence>
<dbReference type="EMBL" id="BNAT01000099">
    <property type="protein sequence ID" value="GHE73385.1"/>
    <property type="molecule type" value="Genomic_DNA"/>
</dbReference>
<sequence length="65" mass="7078">MTRLPSEIAERLEKLEVGDPAGVMDELDLVIDRLERHFAYEEATLVTALDALGFDPAQRGAPPAG</sequence>
<proteinExistence type="predicted"/>
<dbReference type="RefSeq" id="WP_229914559.1">
    <property type="nucleotide sequence ID" value="NZ_BNAT01000099.1"/>
</dbReference>
<gene>
    <name evidence="1" type="ORF">GCM10017771_97120</name>
</gene>
<accession>A0A918ZVZ5</accession>
<name>A0A918ZVZ5_9ACTN</name>
<dbReference type="AlphaFoldDB" id="A0A918ZVZ5"/>